<comment type="pathway">
    <text evidence="2 13">Glycolipid biosynthesis; lipid IV(A) biosynthesis; lipid IV(A) from (3R)-3-hydroxytetradecanoyl-[acyl-carrier-protein] and UDP-N-acetyl-alpha-D-glucosamine: step 6/6.</text>
</comment>
<dbReference type="EC" id="2.7.1.130" evidence="3 13"/>
<dbReference type="GO" id="GO:0005886">
    <property type="term" value="C:plasma membrane"/>
    <property type="evidence" value="ECO:0007669"/>
    <property type="project" value="TreeGrafter"/>
</dbReference>
<evidence type="ECO:0000256" key="4">
    <source>
        <dbReference type="ARBA" id="ARBA00016436"/>
    </source>
</evidence>
<dbReference type="InterPro" id="IPR003758">
    <property type="entry name" value="LpxK"/>
</dbReference>
<sequence>MRPPAFWNLEPGRFSLGRVAFSPLGWLYGGVTARRVAQPATYTAEVPVLCIGNLNAGGTGKTPTAIALIQYLQSKGLTPHVISRGYGGAAKDLTRVDERKHSASEVGDEPMLLAAFAPTWVCADRTKAARAAQEAGADLILMDDGFQNPSLHKDASIIVADAQRGFGNGSCIPAGPLREPVGAGLARGNLLLTIGNSAAQTRFDTLWGGKVKLPHARAELVPLQTGMDWTATPFLAFAGIGYPEKFFATLRAQGATVLETHALDDHQPLTTALLQRMEADAARLGAQLVTTEKDAVRLPTAYRRKVLTLPVRLEVKDWTEIDALLNRLLK</sequence>
<dbReference type="PANTHER" id="PTHR42724:SF1">
    <property type="entry name" value="TETRAACYLDISACCHARIDE 4'-KINASE, MITOCHONDRIAL-RELATED"/>
    <property type="match status" value="1"/>
</dbReference>
<evidence type="ECO:0000256" key="2">
    <source>
        <dbReference type="ARBA" id="ARBA00004870"/>
    </source>
</evidence>
<dbReference type="RefSeq" id="WP_209357987.1">
    <property type="nucleotide sequence ID" value="NZ_CP060010.1"/>
</dbReference>
<evidence type="ECO:0000256" key="5">
    <source>
        <dbReference type="ARBA" id="ARBA00022516"/>
    </source>
</evidence>
<keyword evidence="9 13" id="KW-0418">Kinase</keyword>
<name>A0A975ESE6_9RHOB</name>
<dbReference type="Proteomes" id="UP000665026">
    <property type="component" value="Chromosome"/>
</dbReference>
<keyword evidence="10 13" id="KW-0067">ATP-binding</keyword>
<evidence type="ECO:0000256" key="7">
    <source>
        <dbReference type="ARBA" id="ARBA00022679"/>
    </source>
</evidence>
<dbReference type="EMBL" id="CP060010">
    <property type="protein sequence ID" value="QTN37279.1"/>
    <property type="molecule type" value="Genomic_DNA"/>
</dbReference>
<evidence type="ECO:0000256" key="12">
    <source>
        <dbReference type="ARBA" id="ARBA00029757"/>
    </source>
</evidence>
<protein>
    <recommendedName>
        <fullName evidence="4 13">Tetraacyldisaccharide 4'-kinase</fullName>
        <ecNumber evidence="3 13">2.7.1.130</ecNumber>
    </recommendedName>
    <alternativeName>
        <fullName evidence="12 13">Lipid A 4'-kinase</fullName>
    </alternativeName>
</protein>
<dbReference type="InterPro" id="IPR027417">
    <property type="entry name" value="P-loop_NTPase"/>
</dbReference>
<keyword evidence="11 13" id="KW-0443">Lipid metabolism</keyword>
<dbReference type="AlphaFoldDB" id="A0A975ESE6"/>
<dbReference type="HAMAP" id="MF_00409">
    <property type="entry name" value="LpxK"/>
    <property type="match status" value="1"/>
</dbReference>
<keyword evidence="8 13" id="KW-0547">Nucleotide-binding</keyword>
<gene>
    <name evidence="13" type="primary">lpxK</name>
    <name evidence="14" type="ORF">HZ995_07215</name>
</gene>
<organism evidence="14 15">
    <name type="scientific">Cognatishimia activa</name>
    <dbReference type="NCBI Taxonomy" id="1715691"/>
    <lineage>
        <taxon>Bacteria</taxon>
        <taxon>Pseudomonadati</taxon>
        <taxon>Pseudomonadota</taxon>
        <taxon>Alphaproteobacteria</taxon>
        <taxon>Rhodobacterales</taxon>
        <taxon>Paracoccaceae</taxon>
        <taxon>Cognatishimia</taxon>
    </lineage>
</organism>
<dbReference type="GO" id="GO:0009245">
    <property type="term" value="P:lipid A biosynthetic process"/>
    <property type="evidence" value="ECO:0007669"/>
    <property type="project" value="UniProtKB-UniRule"/>
</dbReference>
<dbReference type="NCBIfam" id="TIGR00682">
    <property type="entry name" value="lpxK"/>
    <property type="match status" value="1"/>
</dbReference>
<comment type="function">
    <text evidence="1 13">Transfers the gamma-phosphate of ATP to the 4'-position of a tetraacyldisaccharide 1-phosphate intermediate (termed DS-1-P) to form tetraacyldisaccharide 1,4'-bis-phosphate (lipid IVA).</text>
</comment>
<comment type="catalytic activity">
    <reaction evidence="13">
        <text>a lipid A disaccharide + ATP = a lipid IVA + ADP + H(+)</text>
        <dbReference type="Rhea" id="RHEA:67840"/>
        <dbReference type="ChEBI" id="CHEBI:15378"/>
        <dbReference type="ChEBI" id="CHEBI:30616"/>
        <dbReference type="ChEBI" id="CHEBI:176343"/>
        <dbReference type="ChEBI" id="CHEBI:176425"/>
        <dbReference type="ChEBI" id="CHEBI:456216"/>
        <dbReference type="EC" id="2.7.1.130"/>
    </reaction>
</comment>
<accession>A0A975ESE6</accession>
<dbReference type="PANTHER" id="PTHR42724">
    <property type="entry name" value="TETRAACYLDISACCHARIDE 4'-KINASE"/>
    <property type="match status" value="1"/>
</dbReference>
<keyword evidence="7 13" id="KW-0808">Transferase</keyword>
<dbReference type="GO" id="GO:0009029">
    <property type="term" value="F:lipid-A 4'-kinase activity"/>
    <property type="evidence" value="ECO:0007669"/>
    <property type="project" value="UniProtKB-UniRule"/>
</dbReference>
<evidence type="ECO:0000256" key="1">
    <source>
        <dbReference type="ARBA" id="ARBA00002274"/>
    </source>
</evidence>
<evidence type="ECO:0000313" key="14">
    <source>
        <dbReference type="EMBL" id="QTN37279.1"/>
    </source>
</evidence>
<dbReference type="GO" id="GO:0005524">
    <property type="term" value="F:ATP binding"/>
    <property type="evidence" value="ECO:0007669"/>
    <property type="project" value="UniProtKB-UniRule"/>
</dbReference>
<evidence type="ECO:0000256" key="11">
    <source>
        <dbReference type="ARBA" id="ARBA00023098"/>
    </source>
</evidence>
<feature type="binding site" evidence="13">
    <location>
        <begin position="55"/>
        <end position="62"/>
    </location>
    <ligand>
        <name>ATP</name>
        <dbReference type="ChEBI" id="CHEBI:30616"/>
    </ligand>
</feature>
<evidence type="ECO:0000256" key="10">
    <source>
        <dbReference type="ARBA" id="ARBA00022840"/>
    </source>
</evidence>
<dbReference type="GO" id="GO:0009244">
    <property type="term" value="P:lipopolysaccharide core region biosynthetic process"/>
    <property type="evidence" value="ECO:0007669"/>
    <property type="project" value="TreeGrafter"/>
</dbReference>
<reference evidence="14" key="1">
    <citation type="submission" date="2020-07" db="EMBL/GenBank/DDBJ databases">
        <title>Genome sequences of bacteria associated with the marine, planktonic diatom Thalassiosira profunda strain ECT2AJA-044.</title>
        <authorList>
            <person name="Gargas C.B."/>
            <person name="Roberts W.R."/>
            <person name="Alverson A.J."/>
        </authorList>
    </citation>
    <scope>NUCLEOTIDE SEQUENCE</scope>
    <source>
        <strain evidence="14">ECT2AJA-044</strain>
    </source>
</reference>
<keyword evidence="5 13" id="KW-0444">Lipid biosynthesis</keyword>
<keyword evidence="6 13" id="KW-0441">Lipid A biosynthesis</keyword>
<evidence type="ECO:0000256" key="9">
    <source>
        <dbReference type="ARBA" id="ARBA00022777"/>
    </source>
</evidence>
<proteinExistence type="inferred from homology"/>
<evidence type="ECO:0000256" key="3">
    <source>
        <dbReference type="ARBA" id="ARBA00012071"/>
    </source>
</evidence>
<dbReference type="SUPFAM" id="SSF52540">
    <property type="entry name" value="P-loop containing nucleoside triphosphate hydrolases"/>
    <property type="match status" value="1"/>
</dbReference>
<evidence type="ECO:0000256" key="8">
    <source>
        <dbReference type="ARBA" id="ARBA00022741"/>
    </source>
</evidence>
<comment type="similarity">
    <text evidence="13">Belongs to the LpxK family.</text>
</comment>
<evidence type="ECO:0000256" key="6">
    <source>
        <dbReference type="ARBA" id="ARBA00022556"/>
    </source>
</evidence>
<evidence type="ECO:0000313" key="15">
    <source>
        <dbReference type="Proteomes" id="UP000665026"/>
    </source>
</evidence>
<evidence type="ECO:0000256" key="13">
    <source>
        <dbReference type="HAMAP-Rule" id="MF_00409"/>
    </source>
</evidence>
<dbReference type="Pfam" id="PF02606">
    <property type="entry name" value="LpxK"/>
    <property type="match status" value="1"/>
</dbReference>
<dbReference type="KEGG" id="cact:HZ995_07215"/>